<keyword evidence="2" id="KW-0731">Sigma factor</keyword>
<dbReference type="InterPro" id="IPR050239">
    <property type="entry name" value="Sigma-70_RNA_pol_init_factors"/>
</dbReference>
<dbReference type="InterPro" id="IPR009042">
    <property type="entry name" value="RNA_pol_sigma70_r1_2"/>
</dbReference>
<accession>A0AAD3ZUJ5</accession>
<evidence type="ECO:0000259" key="6">
    <source>
        <dbReference type="Pfam" id="PF04542"/>
    </source>
</evidence>
<dbReference type="InterPro" id="IPR013324">
    <property type="entry name" value="RNA_pol_sigma_r3/r4-like"/>
</dbReference>
<dbReference type="InterPro" id="IPR007627">
    <property type="entry name" value="RNA_pol_sigma70_r2"/>
</dbReference>
<dbReference type="PANTHER" id="PTHR30603">
    <property type="entry name" value="RNA POLYMERASE SIGMA FACTOR RPO"/>
    <property type="match status" value="1"/>
</dbReference>
<keyword evidence="3" id="KW-0238">DNA-binding</keyword>
<evidence type="ECO:0000256" key="1">
    <source>
        <dbReference type="ARBA" id="ARBA00023015"/>
    </source>
</evidence>
<dbReference type="InterPro" id="IPR014284">
    <property type="entry name" value="RNA_pol_sigma-70_dom"/>
</dbReference>
<dbReference type="SUPFAM" id="SSF88659">
    <property type="entry name" value="Sigma3 and sigma4 domains of RNA polymerase sigma factors"/>
    <property type="match status" value="1"/>
</dbReference>
<keyword evidence="1" id="KW-0805">Transcription regulation</keyword>
<dbReference type="Gene3D" id="1.10.601.10">
    <property type="entry name" value="RNA Polymerase Primary Sigma Factor"/>
    <property type="match status" value="1"/>
</dbReference>
<sequence>MLWFCRKMDIQSVTGIYLKQLRSRALLTKEEEIELSIKVQAGDQKARAKLIESNLRLVVSIAKKMQHRGLDLDDLINEGNIGLITAVEKFNPDYGYRFSTYATWWIKQAMDRAIHNHSREVRLPVHISKELCTIYSAFKEMSTKSEQVTIDQVSALTGSPKEEIEKILKYERRYSSLDDQFDEGAKFSEIIPDHSKLDHTELLNEEDQTEVLAMLLAELKPRDQEIIARRFGLFGYEPHTLQEVATAVNLTRERVRQLQILAQQRLAAKMRDRNITLESMLVEEAVAFA</sequence>
<dbReference type="InterPro" id="IPR036388">
    <property type="entry name" value="WH-like_DNA-bd_sf"/>
</dbReference>
<evidence type="ECO:0000256" key="3">
    <source>
        <dbReference type="ARBA" id="ARBA00023125"/>
    </source>
</evidence>
<dbReference type="AlphaFoldDB" id="A0AAD3ZUJ5"/>
<protein>
    <submittedName>
        <fullName evidence="8">Sigma-70 family RNA polymerase sigma factor</fullName>
    </submittedName>
</protein>
<dbReference type="Pfam" id="PF00140">
    <property type="entry name" value="Sigma70_r1_2"/>
    <property type="match status" value="1"/>
</dbReference>
<proteinExistence type="predicted"/>
<evidence type="ECO:0000313" key="8">
    <source>
        <dbReference type="EMBL" id="KAB1178145.1"/>
    </source>
</evidence>
<dbReference type="PANTHER" id="PTHR30603:SF67">
    <property type="entry name" value="RNA POLYMERASE SIGMA FACTOR RPOS"/>
    <property type="match status" value="1"/>
</dbReference>
<comment type="caution">
    <text evidence="8">The sequence shown here is derived from an EMBL/GenBank/DDBJ whole genome shotgun (WGS) entry which is preliminary data.</text>
</comment>
<feature type="domain" description="RNA polymerase sigma-70 region 1.2" evidence="5">
    <location>
        <begin position="14"/>
        <end position="44"/>
    </location>
</feature>
<evidence type="ECO:0000256" key="2">
    <source>
        <dbReference type="ARBA" id="ARBA00023082"/>
    </source>
</evidence>
<feature type="domain" description="RNA polymerase sigma-70 region 4" evidence="7">
    <location>
        <begin position="215"/>
        <end position="266"/>
    </location>
</feature>
<dbReference type="Pfam" id="PF04545">
    <property type="entry name" value="Sigma70_r4"/>
    <property type="match status" value="1"/>
</dbReference>
<dbReference type="PRINTS" id="PR00046">
    <property type="entry name" value="SIGMA70FCT"/>
</dbReference>
<dbReference type="NCBIfam" id="TIGR02937">
    <property type="entry name" value="sigma70-ECF"/>
    <property type="match status" value="1"/>
</dbReference>
<dbReference type="InterPro" id="IPR013325">
    <property type="entry name" value="RNA_pol_sigma_r2"/>
</dbReference>
<evidence type="ECO:0000259" key="7">
    <source>
        <dbReference type="Pfam" id="PF04545"/>
    </source>
</evidence>
<reference evidence="8 9" key="1">
    <citation type="submission" date="2019-09" db="EMBL/GenBank/DDBJ databases">
        <title>Photobacterium damselae subsp. damselae CDC-2227-81, a human clinical isolate.</title>
        <authorList>
            <person name="Osorio C.R."/>
        </authorList>
    </citation>
    <scope>NUCLEOTIDE SEQUENCE [LARGE SCALE GENOMIC DNA]</scope>
    <source>
        <strain evidence="8 9">CDC-2227-81</strain>
    </source>
</reference>
<dbReference type="GO" id="GO:0016987">
    <property type="term" value="F:sigma factor activity"/>
    <property type="evidence" value="ECO:0007669"/>
    <property type="project" value="UniProtKB-KW"/>
</dbReference>
<evidence type="ECO:0000259" key="5">
    <source>
        <dbReference type="Pfam" id="PF00140"/>
    </source>
</evidence>
<keyword evidence="4" id="KW-0804">Transcription</keyword>
<evidence type="ECO:0000256" key="4">
    <source>
        <dbReference type="ARBA" id="ARBA00023163"/>
    </source>
</evidence>
<dbReference type="PIRSF" id="PIRSF000770">
    <property type="entry name" value="RNA_pol_sigma-SigE/K"/>
    <property type="match status" value="1"/>
</dbReference>
<evidence type="ECO:0000313" key="9">
    <source>
        <dbReference type="Proteomes" id="UP000480943"/>
    </source>
</evidence>
<dbReference type="Pfam" id="PF04542">
    <property type="entry name" value="Sigma70_r2"/>
    <property type="match status" value="1"/>
</dbReference>
<dbReference type="SUPFAM" id="SSF88946">
    <property type="entry name" value="Sigma2 domain of RNA polymerase sigma factors"/>
    <property type="match status" value="1"/>
</dbReference>
<dbReference type="GO" id="GO:0006352">
    <property type="term" value="P:DNA-templated transcription initiation"/>
    <property type="evidence" value="ECO:0007669"/>
    <property type="project" value="InterPro"/>
</dbReference>
<dbReference type="InterPro" id="IPR007630">
    <property type="entry name" value="RNA_pol_sigma70_r4"/>
</dbReference>
<dbReference type="GO" id="GO:0003677">
    <property type="term" value="F:DNA binding"/>
    <property type="evidence" value="ECO:0007669"/>
    <property type="project" value="UniProtKB-KW"/>
</dbReference>
<feature type="domain" description="RNA polymerase sigma-70 region 2" evidence="6">
    <location>
        <begin position="50"/>
        <end position="119"/>
    </location>
</feature>
<dbReference type="Gene3D" id="1.10.10.10">
    <property type="entry name" value="Winged helix-like DNA-binding domain superfamily/Winged helix DNA-binding domain"/>
    <property type="match status" value="2"/>
</dbReference>
<name>A0AAD3ZUJ5_PHODD</name>
<dbReference type="EMBL" id="VZUQ01000079">
    <property type="protein sequence ID" value="KAB1178145.1"/>
    <property type="molecule type" value="Genomic_DNA"/>
</dbReference>
<organism evidence="8 9">
    <name type="scientific">Photobacterium damselae subsp. damselae</name>
    <name type="common">Listonella damsela</name>
    <dbReference type="NCBI Taxonomy" id="85581"/>
    <lineage>
        <taxon>Bacteria</taxon>
        <taxon>Pseudomonadati</taxon>
        <taxon>Pseudomonadota</taxon>
        <taxon>Gammaproteobacteria</taxon>
        <taxon>Vibrionales</taxon>
        <taxon>Vibrionaceae</taxon>
        <taxon>Photobacterium</taxon>
    </lineage>
</organism>
<dbReference type="Proteomes" id="UP000480943">
    <property type="component" value="Unassembled WGS sequence"/>
</dbReference>
<gene>
    <name evidence="8" type="ORF">F6450_16175</name>
</gene>
<dbReference type="InterPro" id="IPR000943">
    <property type="entry name" value="RNA_pol_sigma70"/>
</dbReference>